<evidence type="ECO:0000313" key="3">
    <source>
        <dbReference type="Proteomes" id="UP000609726"/>
    </source>
</evidence>
<feature type="non-terminal residue" evidence="2">
    <location>
        <position position="122"/>
    </location>
</feature>
<evidence type="ECO:0000256" key="1">
    <source>
        <dbReference type="SAM" id="MobiDB-lite"/>
    </source>
</evidence>
<dbReference type="Proteomes" id="UP000609726">
    <property type="component" value="Unassembled WGS sequence"/>
</dbReference>
<dbReference type="Gene3D" id="2.60.200.60">
    <property type="match status" value="1"/>
</dbReference>
<organism evidence="2 3">
    <name type="scientific">Massilia mucilaginosa</name>
    <dbReference type="NCBI Taxonomy" id="2609282"/>
    <lineage>
        <taxon>Bacteria</taxon>
        <taxon>Pseudomonadati</taxon>
        <taxon>Pseudomonadota</taxon>
        <taxon>Betaproteobacteria</taxon>
        <taxon>Burkholderiales</taxon>
        <taxon>Oxalobacteraceae</taxon>
        <taxon>Telluria group</taxon>
        <taxon>Massilia</taxon>
    </lineage>
</organism>
<sequence>MPKAARLGDSIGHTPPGDGPIGGIGDVTGKIVGPCSSNVFTNGIKAARAYVDVVVCALHPQAPLPIATGSSTVFINGLPAARVSDKIVCRAYITDGSANVFIGGAAVQTNSFMPEGIFEEVV</sequence>
<keyword evidence="3" id="KW-1185">Reference proteome</keyword>
<accession>A0ABX0P5H6</accession>
<dbReference type="RefSeq" id="WP_187367261.1">
    <property type="nucleotide sequence ID" value="NZ_WHJH01000176.1"/>
</dbReference>
<dbReference type="CDD" id="cd14742">
    <property type="entry name" value="PAAR_RHS"/>
    <property type="match status" value="1"/>
</dbReference>
<comment type="caution">
    <text evidence="2">The sequence shown here is derived from an EMBL/GenBank/DDBJ whole genome shotgun (WGS) entry which is preliminary data.</text>
</comment>
<dbReference type="EMBL" id="WHJH01000176">
    <property type="protein sequence ID" value="NHZ94005.1"/>
    <property type="molecule type" value="Genomic_DNA"/>
</dbReference>
<dbReference type="Pfam" id="PF05488">
    <property type="entry name" value="PAAR_motif"/>
    <property type="match status" value="1"/>
</dbReference>
<dbReference type="InterPro" id="IPR008727">
    <property type="entry name" value="PAAR_motif"/>
</dbReference>
<name>A0ABX0P5H6_9BURK</name>
<gene>
    <name evidence="2" type="ORF">F2P45_34220</name>
</gene>
<protein>
    <recommendedName>
        <fullName evidence="4">PAAR domain-containing protein</fullName>
    </recommendedName>
</protein>
<reference evidence="2 3" key="1">
    <citation type="submission" date="2019-10" db="EMBL/GenBank/DDBJ databases">
        <title>Taxonomy of Antarctic Massilia spp.: description of Massilia rubra sp. nov., Massilia aquatica sp. nov., Massilia mucilaginosa sp. nov., Massilia frigida sp. nov. isolated from streams, lakes and regoliths.</title>
        <authorList>
            <person name="Holochova P."/>
            <person name="Sedlacek I."/>
            <person name="Kralova S."/>
            <person name="Maslanova I."/>
            <person name="Busse H.-J."/>
            <person name="Stankova E."/>
            <person name="Vrbovska V."/>
            <person name="Kovarovic V."/>
            <person name="Bartak M."/>
            <person name="Svec P."/>
            <person name="Pantucek R."/>
        </authorList>
    </citation>
    <scope>NUCLEOTIDE SEQUENCE [LARGE SCALE GENOMIC DNA]</scope>
    <source>
        <strain evidence="2 3">CCM 8733</strain>
    </source>
</reference>
<feature type="region of interest" description="Disordered" evidence="1">
    <location>
        <begin position="1"/>
        <end position="21"/>
    </location>
</feature>
<proteinExistence type="predicted"/>
<evidence type="ECO:0008006" key="4">
    <source>
        <dbReference type="Google" id="ProtNLM"/>
    </source>
</evidence>
<evidence type="ECO:0000313" key="2">
    <source>
        <dbReference type="EMBL" id="NHZ94005.1"/>
    </source>
</evidence>